<name>A0A4R9LS40_9LEPT</name>
<dbReference type="GO" id="GO:0008081">
    <property type="term" value="F:phosphoric diester hydrolase activity"/>
    <property type="evidence" value="ECO:0007669"/>
    <property type="project" value="InterPro"/>
</dbReference>
<dbReference type="RefSeq" id="WP_135763482.1">
    <property type="nucleotide sequence ID" value="NZ_RQHV01000038.1"/>
</dbReference>
<dbReference type="InterPro" id="IPR030395">
    <property type="entry name" value="GP_PDE_dom"/>
</dbReference>
<dbReference type="EMBL" id="RQHV01000038">
    <property type="protein sequence ID" value="TGN11629.1"/>
    <property type="molecule type" value="Genomic_DNA"/>
</dbReference>
<keyword evidence="1" id="KW-0472">Membrane</keyword>
<keyword evidence="1" id="KW-0812">Transmembrane</keyword>
<proteinExistence type="predicted"/>
<dbReference type="GO" id="GO:0006629">
    <property type="term" value="P:lipid metabolic process"/>
    <property type="evidence" value="ECO:0007669"/>
    <property type="project" value="InterPro"/>
</dbReference>
<feature type="transmembrane region" description="Helical" evidence="1">
    <location>
        <begin position="20"/>
        <end position="40"/>
    </location>
</feature>
<dbReference type="Pfam" id="PF03009">
    <property type="entry name" value="GDPD"/>
    <property type="match status" value="1"/>
</dbReference>
<accession>A0A4R9LS40</accession>
<evidence type="ECO:0000256" key="1">
    <source>
        <dbReference type="SAM" id="Phobius"/>
    </source>
</evidence>
<dbReference type="Proteomes" id="UP000298264">
    <property type="component" value="Unassembled WGS sequence"/>
</dbReference>
<dbReference type="SUPFAM" id="SSF51695">
    <property type="entry name" value="PLC-like phosphodiesterases"/>
    <property type="match status" value="1"/>
</dbReference>
<comment type="caution">
    <text evidence="3">The sequence shown here is derived from an EMBL/GenBank/DDBJ whole genome shotgun (WGS) entry which is preliminary data.</text>
</comment>
<protein>
    <submittedName>
        <fullName evidence="3">Glycerophosphodiester phosphodiesterase</fullName>
    </submittedName>
</protein>
<dbReference type="AlphaFoldDB" id="A0A4R9LS40"/>
<keyword evidence="1" id="KW-1133">Transmembrane helix</keyword>
<sequence>MGTSFFRFNSFCIPLAGKNPYKFVFIFVGILFSIFVVVLFRYKQVEPLVAAHRGGTGDYPENTIIALENALKNGADILWVTVQLSKDGIPMLYRPTDLSMLTDGKGAISEFTAEELKTFNAGYTFARTDSLGNTIYPYRDRPVPIPTLEDFLRFIPKSVPMLVDMKQLPVEPLVHGIAKVIDSKNAWQRVRFYSTDALSLYIMKTYYPEAKLFETRDITRNRLLGVSLSGECDTPPPAGTWIGIELDRKLTVIEKFTLGEGRSNIYAQWWTRPAIDCFRSNGDVKIMFFGVNSKEAYEKSLKLGADIIMMDSPSAIKTFRSSSRWKFPEEDNLEMKSLRLFFGPFLRMLINVH</sequence>
<reference evidence="3" key="1">
    <citation type="journal article" date="2019" name="PLoS Negl. Trop. Dis.">
        <title>Revisiting the worldwide diversity of Leptospira species in the environment.</title>
        <authorList>
            <person name="Vincent A.T."/>
            <person name="Schiettekatte O."/>
            <person name="Bourhy P."/>
            <person name="Veyrier F.J."/>
            <person name="Picardeau M."/>
        </authorList>
    </citation>
    <scope>NUCLEOTIDE SEQUENCE [LARGE SCALE GENOMIC DNA]</scope>
    <source>
        <strain evidence="3">201400974</strain>
    </source>
</reference>
<dbReference type="PANTHER" id="PTHR46211:SF10">
    <property type="entry name" value="EXPORTED PROTEIN"/>
    <property type="match status" value="1"/>
</dbReference>
<dbReference type="InterPro" id="IPR017946">
    <property type="entry name" value="PLC-like_Pdiesterase_TIM-brl"/>
</dbReference>
<dbReference type="Gene3D" id="3.20.20.190">
    <property type="entry name" value="Phosphatidylinositol (PI) phosphodiesterase"/>
    <property type="match status" value="1"/>
</dbReference>
<feature type="domain" description="GP-PDE" evidence="2">
    <location>
        <begin position="47"/>
        <end position="320"/>
    </location>
</feature>
<keyword evidence="4" id="KW-1185">Reference proteome</keyword>
<gene>
    <name evidence="3" type="ORF">EHS11_05885</name>
</gene>
<dbReference type="OrthoDB" id="384721at2"/>
<dbReference type="PANTHER" id="PTHR46211">
    <property type="entry name" value="GLYCEROPHOSPHORYL DIESTER PHOSPHODIESTERASE"/>
    <property type="match status" value="1"/>
</dbReference>
<dbReference type="PROSITE" id="PS51704">
    <property type="entry name" value="GP_PDE"/>
    <property type="match status" value="1"/>
</dbReference>
<evidence type="ECO:0000313" key="4">
    <source>
        <dbReference type="Proteomes" id="UP000298264"/>
    </source>
</evidence>
<evidence type="ECO:0000259" key="2">
    <source>
        <dbReference type="PROSITE" id="PS51704"/>
    </source>
</evidence>
<organism evidence="3 4">
    <name type="scientific">Leptospira ilyithenensis</name>
    <dbReference type="NCBI Taxonomy" id="2484901"/>
    <lineage>
        <taxon>Bacteria</taxon>
        <taxon>Pseudomonadati</taxon>
        <taxon>Spirochaetota</taxon>
        <taxon>Spirochaetia</taxon>
        <taxon>Leptospirales</taxon>
        <taxon>Leptospiraceae</taxon>
        <taxon>Leptospira</taxon>
    </lineage>
</organism>
<evidence type="ECO:0000313" key="3">
    <source>
        <dbReference type="EMBL" id="TGN11629.1"/>
    </source>
</evidence>